<dbReference type="Proteomes" id="UP000694569">
    <property type="component" value="Unplaced"/>
</dbReference>
<accession>A0A8C5MCJ1</accession>
<dbReference type="InterPro" id="IPR036179">
    <property type="entry name" value="Ig-like_dom_sf"/>
</dbReference>
<keyword evidence="1" id="KW-0391">Immunity</keyword>
<reference evidence="6" key="2">
    <citation type="submission" date="2025-09" db="UniProtKB">
        <authorList>
            <consortium name="Ensembl"/>
        </authorList>
    </citation>
    <scope>IDENTIFICATION</scope>
</reference>
<evidence type="ECO:0000313" key="7">
    <source>
        <dbReference type="Proteomes" id="UP000694569"/>
    </source>
</evidence>
<name>A0A8C5MCJ1_9ANUR</name>
<evidence type="ECO:0000256" key="1">
    <source>
        <dbReference type="ARBA" id="ARBA00022859"/>
    </source>
</evidence>
<dbReference type="GeneTree" id="ENSGT01030000234536"/>
<dbReference type="InterPro" id="IPR013106">
    <property type="entry name" value="Ig_V-set"/>
</dbReference>
<dbReference type="OrthoDB" id="8865476at2759"/>
<dbReference type="GO" id="GO:0019814">
    <property type="term" value="C:immunoglobulin complex"/>
    <property type="evidence" value="ECO:0007669"/>
    <property type="project" value="UniProtKB-KW"/>
</dbReference>
<feature type="chain" id="PRO_5034854448" description="Ig-like domain-containing protein" evidence="4">
    <location>
        <begin position="20"/>
        <end position="119"/>
    </location>
</feature>
<keyword evidence="2" id="KW-1064">Adaptive immunity</keyword>
<dbReference type="GO" id="GO:0002250">
    <property type="term" value="P:adaptive immune response"/>
    <property type="evidence" value="ECO:0007669"/>
    <property type="project" value="UniProtKB-KW"/>
</dbReference>
<dbReference type="Gene3D" id="2.60.40.10">
    <property type="entry name" value="Immunoglobulins"/>
    <property type="match status" value="1"/>
</dbReference>
<evidence type="ECO:0000313" key="6">
    <source>
        <dbReference type="Ensembl" id="ENSLLEP00000010042.1"/>
    </source>
</evidence>
<sequence>MRSFCIAFLVLMSVSYVFSQTVTLDQPRSISLKPSETLKIPCNVSVSISSYFWPWVRQKAGSGLEYMGHIQSSGGKIYASSFQGRITVTRDVSKNEIYFEMPNMRNEDSGIYYCARGTR</sequence>
<evidence type="ECO:0000259" key="5">
    <source>
        <dbReference type="PROSITE" id="PS50835"/>
    </source>
</evidence>
<feature type="signal peptide" evidence="4">
    <location>
        <begin position="1"/>
        <end position="19"/>
    </location>
</feature>
<keyword evidence="7" id="KW-1185">Reference proteome</keyword>
<organism evidence="6 7">
    <name type="scientific">Leptobrachium leishanense</name>
    <name type="common">Leishan spiny toad</name>
    <dbReference type="NCBI Taxonomy" id="445787"/>
    <lineage>
        <taxon>Eukaryota</taxon>
        <taxon>Metazoa</taxon>
        <taxon>Chordata</taxon>
        <taxon>Craniata</taxon>
        <taxon>Vertebrata</taxon>
        <taxon>Euteleostomi</taxon>
        <taxon>Amphibia</taxon>
        <taxon>Batrachia</taxon>
        <taxon>Anura</taxon>
        <taxon>Pelobatoidea</taxon>
        <taxon>Megophryidae</taxon>
        <taxon>Leptobrachium</taxon>
    </lineage>
</organism>
<dbReference type="Pfam" id="PF07686">
    <property type="entry name" value="V-set"/>
    <property type="match status" value="1"/>
</dbReference>
<feature type="domain" description="Ig-like" evidence="5">
    <location>
        <begin position="20"/>
        <end position="119"/>
    </location>
</feature>
<keyword evidence="3" id="KW-1280">Immunoglobulin</keyword>
<proteinExistence type="predicted"/>
<protein>
    <recommendedName>
        <fullName evidence="5">Ig-like domain-containing protein</fullName>
    </recommendedName>
</protein>
<dbReference type="AlphaFoldDB" id="A0A8C5MCJ1"/>
<dbReference type="InterPro" id="IPR013783">
    <property type="entry name" value="Ig-like_fold"/>
</dbReference>
<evidence type="ECO:0000256" key="2">
    <source>
        <dbReference type="ARBA" id="ARBA00023130"/>
    </source>
</evidence>
<reference evidence="6" key="1">
    <citation type="submission" date="2025-08" db="UniProtKB">
        <authorList>
            <consortium name="Ensembl"/>
        </authorList>
    </citation>
    <scope>IDENTIFICATION</scope>
</reference>
<dbReference type="PANTHER" id="PTHR23266">
    <property type="entry name" value="IMMUNOGLOBULIN HEAVY CHAIN"/>
    <property type="match status" value="1"/>
</dbReference>
<evidence type="ECO:0000256" key="3">
    <source>
        <dbReference type="ARBA" id="ARBA00043265"/>
    </source>
</evidence>
<dbReference type="GO" id="GO:0005576">
    <property type="term" value="C:extracellular region"/>
    <property type="evidence" value="ECO:0007669"/>
    <property type="project" value="UniProtKB-ARBA"/>
</dbReference>
<dbReference type="Ensembl" id="ENSLLET00000010432.1">
    <property type="protein sequence ID" value="ENSLLEP00000010042.1"/>
    <property type="gene ID" value="ENSLLEG00000006402.1"/>
</dbReference>
<evidence type="ECO:0000256" key="4">
    <source>
        <dbReference type="SAM" id="SignalP"/>
    </source>
</evidence>
<dbReference type="SUPFAM" id="SSF48726">
    <property type="entry name" value="Immunoglobulin"/>
    <property type="match status" value="1"/>
</dbReference>
<dbReference type="InterPro" id="IPR050199">
    <property type="entry name" value="IgHV"/>
</dbReference>
<dbReference type="SMART" id="SM00406">
    <property type="entry name" value="IGv"/>
    <property type="match status" value="1"/>
</dbReference>
<dbReference type="InterPro" id="IPR007110">
    <property type="entry name" value="Ig-like_dom"/>
</dbReference>
<keyword evidence="4" id="KW-0732">Signal</keyword>
<dbReference type="PROSITE" id="PS50835">
    <property type="entry name" value="IG_LIKE"/>
    <property type="match status" value="1"/>
</dbReference>